<dbReference type="AlphaFoldDB" id="A0A1M5PZY0"/>
<accession>A0A1M5PZY0</accession>
<dbReference type="PANTHER" id="PTHR43798:SF33">
    <property type="entry name" value="HYDROLASE, PUTATIVE (AFU_ORTHOLOGUE AFUA_2G14860)-RELATED"/>
    <property type="match status" value="1"/>
</dbReference>
<reference evidence="2 3" key="1">
    <citation type="submission" date="2016-11" db="EMBL/GenBank/DDBJ databases">
        <authorList>
            <person name="Jaros S."/>
            <person name="Januszkiewicz K."/>
            <person name="Wedrychowicz H."/>
        </authorList>
    </citation>
    <scope>NUCLEOTIDE SEQUENCE [LARGE SCALE GENOMIC DNA]</scope>
    <source>
        <strain evidence="2 3">DSM 28715</strain>
    </source>
</reference>
<dbReference type="STRING" id="1508389.SAMN05444003_1941"/>
<evidence type="ECO:0000313" key="3">
    <source>
        <dbReference type="Proteomes" id="UP000184074"/>
    </source>
</evidence>
<dbReference type="InterPro" id="IPR000073">
    <property type="entry name" value="AB_hydrolase_1"/>
</dbReference>
<protein>
    <submittedName>
        <fullName evidence="2">Pimeloyl-ACP methyl ester carboxylesterase</fullName>
    </submittedName>
</protein>
<feature type="domain" description="AB hydrolase-1" evidence="1">
    <location>
        <begin position="59"/>
        <end position="289"/>
    </location>
</feature>
<keyword evidence="3" id="KW-1185">Reference proteome</keyword>
<dbReference type="RefSeq" id="WP_072900718.1">
    <property type="nucleotide sequence ID" value="NZ_FQXB01000002.1"/>
</dbReference>
<dbReference type="EMBL" id="FQXB01000002">
    <property type="protein sequence ID" value="SHH07049.1"/>
    <property type="molecule type" value="Genomic_DNA"/>
</dbReference>
<dbReference type="GO" id="GO:0016020">
    <property type="term" value="C:membrane"/>
    <property type="evidence" value="ECO:0007669"/>
    <property type="project" value="TreeGrafter"/>
</dbReference>
<proteinExistence type="predicted"/>
<evidence type="ECO:0000313" key="2">
    <source>
        <dbReference type="EMBL" id="SHH07049.1"/>
    </source>
</evidence>
<dbReference type="Proteomes" id="UP000184074">
    <property type="component" value="Unassembled WGS sequence"/>
</dbReference>
<evidence type="ECO:0000259" key="1">
    <source>
        <dbReference type="Pfam" id="PF00561"/>
    </source>
</evidence>
<gene>
    <name evidence="2" type="ORF">SAMN05444003_1941</name>
</gene>
<organism evidence="2 3">
    <name type="scientific">Cognatiyoonia sediminum</name>
    <dbReference type="NCBI Taxonomy" id="1508389"/>
    <lineage>
        <taxon>Bacteria</taxon>
        <taxon>Pseudomonadati</taxon>
        <taxon>Pseudomonadota</taxon>
        <taxon>Alphaproteobacteria</taxon>
        <taxon>Rhodobacterales</taxon>
        <taxon>Paracoccaceae</taxon>
        <taxon>Cognatiyoonia</taxon>
    </lineage>
</organism>
<dbReference type="InterPro" id="IPR029058">
    <property type="entry name" value="AB_hydrolase_fold"/>
</dbReference>
<dbReference type="Gene3D" id="3.40.50.1820">
    <property type="entry name" value="alpha/beta hydrolase"/>
    <property type="match status" value="1"/>
</dbReference>
<dbReference type="OrthoDB" id="7267294at2"/>
<dbReference type="InterPro" id="IPR050266">
    <property type="entry name" value="AB_hydrolase_sf"/>
</dbReference>
<sequence length="301" mass="33392">MTYLALFLVILGVIFAVPIWLENRLRPVDEDYREKAPGTFAKLSQGVTHYRWQGSARGPVLVAIHGLLTPSLVWAALADDFGRLGYRVLTYDLYGRGFSDAPIGVQDADFFMRQLDELLDHLNLEGSISVMGYSMGGSIAGTYAAANTHRVDRTFLIASAGFETVESDFDSFCRRNTLIGDWVHDAFAARRLPKDLIADDAPSDVPELKEAQLAELGRQGFIRAVLSSRRGMLSQSLEEAMKTLAVHDLPVFAVWGDSDPVIPIRSVEMLRQWNPKATQKVIANADHALPYSHGDFVFDAF</sequence>
<dbReference type="SUPFAM" id="SSF53474">
    <property type="entry name" value="alpha/beta-Hydrolases"/>
    <property type="match status" value="1"/>
</dbReference>
<name>A0A1M5PZY0_9RHOB</name>
<dbReference type="Pfam" id="PF00561">
    <property type="entry name" value="Abhydrolase_1"/>
    <property type="match status" value="1"/>
</dbReference>
<dbReference type="PANTHER" id="PTHR43798">
    <property type="entry name" value="MONOACYLGLYCEROL LIPASE"/>
    <property type="match status" value="1"/>
</dbReference>
<dbReference type="PRINTS" id="PR00111">
    <property type="entry name" value="ABHYDROLASE"/>
</dbReference>